<evidence type="ECO:0000313" key="10">
    <source>
        <dbReference type="Proteomes" id="UP000236345"/>
    </source>
</evidence>
<dbReference type="OrthoDB" id="977186at2"/>
<feature type="transmembrane region" description="Helical" evidence="7">
    <location>
        <begin position="105"/>
        <end position="124"/>
    </location>
</feature>
<evidence type="ECO:0000256" key="6">
    <source>
        <dbReference type="ARBA" id="ARBA00043993"/>
    </source>
</evidence>
<accession>A0A2K1Q6R8</accession>
<sequence>MITSRFSLPRRDFLRPDKPLSTVEFSVYRHYRIVHGVRIALGFILTFLLVRLSEIPEGSWPLITLVVVMGPVSSWGNVFPRAFQRIGGTIFGSISGLIALKLELISLPAMLAWCTVVMFLCGYLTLGKRPYMALLIGITLAVVCGAPAGEITTALWRSGDVILGSLLALLFTSIWPQKAYIHWRMKLSDSLSAMAKIYHAGFSPNLVDKPRLDKPLQQVLTDVIRMRSLLEPASKETRIPKSVLEGIQTTNRNILCTLELQINAWWSSRASHLILLNASTLRRTQQMTENTFKALAGMLINGNTDRVAANHHELTEIVRELRQLIAENDSDRLVETPIHGYVWLSLELAKQLERLSDLIRLAMRK</sequence>
<comment type="subcellular location">
    <subcellularLocation>
        <location evidence="1">Cell membrane</location>
        <topology evidence="1">Multi-pass membrane protein</topology>
    </subcellularLocation>
</comment>
<feature type="transmembrane region" description="Helical" evidence="7">
    <location>
        <begin position="82"/>
        <end position="99"/>
    </location>
</feature>
<evidence type="ECO:0000256" key="1">
    <source>
        <dbReference type="ARBA" id="ARBA00004651"/>
    </source>
</evidence>
<proteinExistence type="inferred from homology"/>
<keyword evidence="5 7" id="KW-0472">Membrane</keyword>
<feature type="domain" description="Integral membrane bound transporter" evidence="8">
    <location>
        <begin position="46"/>
        <end position="171"/>
    </location>
</feature>
<dbReference type="AlphaFoldDB" id="A0A2K1Q6R8"/>
<protein>
    <recommendedName>
        <fullName evidence="8">Integral membrane bound transporter domain-containing protein</fullName>
    </recommendedName>
</protein>
<evidence type="ECO:0000256" key="3">
    <source>
        <dbReference type="ARBA" id="ARBA00022692"/>
    </source>
</evidence>
<evidence type="ECO:0000313" key="9">
    <source>
        <dbReference type="EMBL" id="PNS10698.1"/>
    </source>
</evidence>
<gene>
    <name evidence="9" type="ORF">COO59_16460</name>
</gene>
<evidence type="ECO:0000256" key="2">
    <source>
        <dbReference type="ARBA" id="ARBA00022475"/>
    </source>
</evidence>
<reference evidence="10" key="1">
    <citation type="submission" date="2017-09" db="EMBL/GenBank/DDBJ databases">
        <authorList>
            <person name="Palmer M."/>
            <person name="Steenkamp E.T."/>
            <person name="Coetzee M.P."/>
            <person name="Avontuur J.R."/>
            <person name="Van Zyl E."/>
            <person name="Chan W.-Y."/>
            <person name="Blom J."/>
            <person name="Venter S.N."/>
        </authorList>
    </citation>
    <scope>NUCLEOTIDE SEQUENCE [LARGE SCALE GENOMIC DNA]</scope>
    <source>
        <strain evidence="10">QC88-366</strain>
    </source>
</reference>
<evidence type="ECO:0000256" key="5">
    <source>
        <dbReference type="ARBA" id="ARBA00023136"/>
    </source>
</evidence>
<evidence type="ECO:0000256" key="4">
    <source>
        <dbReference type="ARBA" id="ARBA00022989"/>
    </source>
</evidence>
<evidence type="ECO:0000256" key="7">
    <source>
        <dbReference type="SAM" id="Phobius"/>
    </source>
</evidence>
<dbReference type="PANTHER" id="PTHR30509">
    <property type="entry name" value="P-HYDROXYBENZOIC ACID EFFLUX PUMP SUBUNIT-RELATED"/>
    <property type="match status" value="1"/>
</dbReference>
<dbReference type="InterPro" id="IPR049453">
    <property type="entry name" value="Memb_transporter_dom"/>
</dbReference>
<dbReference type="GO" id="GO:0005886">
    <property type="term" value="C:plasma membrane"/>
    <property type="evidence" value="ECO:0007669"/>
    <property type="project" value="UniProtKB-SubCell"/>
</dbReference>
<feature type="transmembrane region" description="Helical" evidence="7">
    <location>
        <begin position="154"/>
        <end position="175"/>
    </location>
</feature>
<keyword evidence="3 7" id="KW-0812">Transmembrane</keyword>
<dbReference type="Pfam" id="PF13515">
    <property type="entry name" value="FUSC_2"/>
    <property type="match status" value="1"/>
</dbReference>
<dbReference type="PANTHER" id="PTHR30509:SF42">
    <property type="entry name" value="INNER MEMBRANE PROTEIN YEEA"/>
    <property type="match status" value="1"/>
</dbReference>
<keyword evidence="4 7" id="KW-1133">Transmembrane helix</keyword>
<keyword evidence="10" id="KW-1185">Reference proteome</keyword>
<evidence type="ECO:0000259" key="8">
    <source>
        <dbReference type="Pfam" id="PF13515"/>
    </source>
</evidence>
<keyword evidence="2" id="KW-1003">Cell membrane</keyword>
<comment type="caution">
    <text evidence="9">The sequence shown here is derived from an EMBL/GenBank/DDBJ whole genome shotgun (WGS) entry which is preliminary data.</text>
</comment>
<organism evidence="9 10">
    <name type="scientific">Mixta theicola</name>
    <dbReference type="NCBI Taxonomy" id="1458355"/>
    <lineage>
        <taxon>Bacteria</taxon>
        <taxon>Pseudomonadati</taxon>
        <taxon>Pseudomonadota</taxon>
        <taxon>Gammaproteobacteria</taxon>
        <taxon>Enterobacterales</taxon>
        <taxon>Erwiniaceae</taxon>
        <taxon>Mixta</taxon>
    </lineage>
</organism>
<feature type="transmembrane region" description="Helical" evidence="7">
    <location>
        <begin position="58"/>
        <end position="75"/>
    </location>
</feature>
<comment type="similarity">
    <text evidence="6">Belongs to the YccS/YhfK family.</text>
</comment>
<feature type="transmembrane region" description="Helical" evidence="7">
    <location>
        <begin position="33"/>
        <end position="52"/>
    </location>
</feature>
<dbReference type="Proteomes" id="UP000236345">
    <property type="component" value="Unassembled WGS sequence"/>
</dbReference>
<name>A0A2K1Q6R8_9GAMM</name>
<dbReference type="EMBL" id="NWUO01000013">
    <property type="protein sequence ID" value="PNS10698.1"/>
    <property type="molecule type" value="Genomic_DNA"/>
</dbReference>
<feature type="transmembrane region" description="Helical" evidence="7">
    <location>
        <begin position="131"/>
        <end position="148"/>
    </location>
</feature>